<name>F8PAH5_SERL9</name>
<proteinExistence type="inferred from homology"/>
<evidence type="ECO:0000259" key="3">
    <source>
        <dbReference type="Pfam" id="PF03061"/>
    </source>
</evidence>
<reference evidence="4" key="1">
    <citation type="submission" date="2011-04" db="EMBL/GenBank/DDBJ databases">
        <title>Evolution of plant cell wall degrading machinery underlies the functional diversity of forest fungi.</title>
        <authorList>
            <consortium name="US DOE Joint Genome Institute (JGI-PGF)"/>
            <person name="Eastwood D.C."/>
            <person name="Floudas D."/>
            <person name="Binder M."/>
            <person name="Majcherczyk A."/>
            <person name="Schneider P."/>
            <person name="Aerts A."/>
            <person name="Asiegbu F.O."/>
            <person name="Baker S.E."/>
            <person name="Barry K."/>
            <person name="Bendiksby M."/>
            <person name="Blumentritt M."/>
            <person name="Coutinho P.M."/>
            <person name="Cullen D."/>
            <person name="Cullen D."/>
            <person name="Gathman A."/>
            <person name="Goodell B."/>
            <person name="Henrissat B."/>
            <person name="Ihrmark K."/>
            <person name="Kauserud H."/>
            <person name="Kohler A."/>
            <person name="LaButti K."/>
            <person name="Lapidus A."/>
            <person name="Lavin J.L."/>
            <person name="Lee Y.-H."/>
            <person name="Lindquist E."/>
            <person name="Lilly W."/>
            <person name="Lucas S."/>
            <person name="Morin E."/>
            <person name="Murat C."/>
            <person name="Oguiza J.A."/>
            <person name="Park J."/>
            <person name="Pisabarro A.G."/>
            <person name="Riley R."/>
            <person name="Rosling A."/>
            <person name="Salamov A."/>
            <person name="Schmidt O."/>
            <person name="Schmutz J."/>
            <person name="Skrede I."/>
            <person name="Stenlid J."/>
            <person name="Wiebenga A."/>
            <person name="Xie X."/>
            <person name="Kues U."/>
            <person name="Hibbett D.S."/>
            <person name="Hoffmeister D."/>
            <person name="Hogberg N."/>
            <person name="Martin F."/>
            <person name="Grigoriev I.V."/>
            <person name="Watkinson S.C."/>
        </authorList>
    </citation>
    <scope>NUCLEOTIDE SEQUENCE</scope>
    <source>
        <strain evidence="4">S7.9</strain>
    </source>
</reference>
<dbReference type="AlphaFoldDB" id="F8PAH5"/>
<accession>F8PAH5</accession>
<dbReference type="Gene3D" id="3.10.129.10">
    <property type="entry name" value="Hotdog Thioesterase"/>
    <property type="match status" value="1"/>
</dbReference>
<dbReference type="Pfam" id="PF03061">
    <property type="entry name" value="4HBT"/>
    <property type="match status" value="1"/>
</dbReference>
<dbReference type="PANTHER" id="PTHR21660:SF1">
    <property type="entry name" value="ACYL-COENZYME A THIOESTERASE 13"/>
    <property type="match status" value="1"/>
</dbReference>
<dbReference type="InterPro" id="IPR029069">
    <property type="entry name" value="HotDog_dom_sf"/>
</dbReference>
<dbReference type="GO" id="GO:0047617">
    <property type="term" value="F:fatty acyl-CoA hydrolase activity"/>
    <property type="evidence" value="ECO:0007669"/>
    <property type="project" value="InterPro"/>
</dbReference>
<dbReference type="GeneID" id="18821125"/>
<dbReference type="HOGENOM" id="CLU_085799_2_0_1"/>
<comment type="similarity">
    <text evidence="1">Belongs to the thioesterase PaaI family.</text>
</comment>
<feature type="domain" description="Thioesterase" evidence="3">
    <location>
        <begin position="84"/>
        <end position="161"/>
    </location>
</feature>
<protein>
    <recommendedName>
        <fullName evidence="3">Thioesterase domain-containing protein</fullName>
    </recommendedName>
</protein>
<organism>
    <name type="scientific">Serpula lacrymans var. lacrymans (strain S7.9)</name>
    <name type="common">Dry rot fungus</name>
    <dbReference type="NCBI Taxonomy" id="578457"/>
    <lineage>
        <taxon>Eukaryota</taxon>
        <taxon>Fungi</taxon>
        <taxon>Dikarya</taxon>
        <taxon>Basidiomycota</taxon>
        <taxon>Agaricomycotina</taxon>
        <taxon>Agaricomycetes</taxon>
        <taxon>Agaricomycetidae</taxon>
        <taxon>Boletales</taxon>
        <taxon>Coniophorineae</taxon>
        <taxon>Serpulaceae</taxon>
        <taxon>Serpula</taxon>
    </lineage>
</organism>
<gene>
    <name evidence="4" type="ORF">SERLADRAFT_478147</name>
</gene>
<dbReference type="NCBIfam" id="TIGR00369">
    <property type="entry name" value="unchar_dom_1"/>
    <property type="match status" value="1"/>
</dbReference>
<dbReference type="PANTHER" id="PTHR21660">
    <property type="entry name" value="THIOESTERASE SUPERFAMILY MEMBER-RELATED"/>
    <property type="match status" value="1"/>
</dbReference>
<dbReference type="InterPro" id="IPR039298">
    <property type="entry name" value="ACOT13"/>
</dbReference>
<evidence type="ECO:0000313" key="4">
    <source>
        <dbReference type="EMBL" id="EGO19814.1"/>
    </source>
</evidence>
<dbReference type="InterPro" id="IPR006683">
    <property type="entry name" value="Thioestr_dom"/>
</dbReference>
<dbReference type="CDD" id="cd03443">
    <property type="entry name" value="PaaI_thioesterase"/>
    <property type="match status" value="1"/>
</dbReference>
<evidence type="ECO:0000256" key="1">
    <source>
        <dbReference type="ARBA" id="ARBA00008324"/>
    </source>
</evidence>
<dbReference type="Proteomes" id="UP000008064">
    <property type="component" value="Unassembled WGS sequence"/>
</dbReference>
<keyword evidence="2" id="KW-0378">Hydrolase</keyword>
<dbReference type="KEGG" id="sla:SERLADRAFT_478147"/>
<sequence>MLPPNDLSLIEGNTSLDFKQVLFRSLDERRNKAISPKGFEREITSRLTWKEVSLVRKAEEPEKLEGRVVMEIIVEEDMLNAADNLHGGCSGLLVDNCSTMANVVLGQAMGEEAKLGVSLSINIMYHSPAALGDKLRIVSTTLTMGARAMSSRCEIWNDTRHRLVVSGVHSKMAGSPPKGAPIMAKL</sequence>
<dbReference type="OrthoDB" id="2831072at2759"/>
<evidence type="ECO:0000256" key="2">
    <source>
        <dbReference type="ARBA" id="ARBA00022801"/>
    </source>
</evidence>
<dbReference type="EMBL" id="GL945442">
    <property type="protein sequence ID" value="EGO19814.1"/>
    <property type="molecule type" value="Genomic_DNA"/>
</dbReference>
<dbReference type="InterPro" id="IPR003736">
    <property type="entry name" value="PAAI_dom"/>
</dbReference>
<dbReference type="RefSeq" id="XP_007323249.1">
    <property type="nucleotide sequence ID" value="XM_007323187.1"/>
</dbReference>
<dbReference type="SUPFAM" id="SSF54637">
    <property type="entry name" value="Thioesterase/thiol ester dehydrase-isomerase"/>
    <property type="match status" value="1"/>
</dbReference>